<dbReference type="AlphaFoldDB" id="A0AAV0LPK2"/>
<feature type="compositionally biased region" description="Low complexity" evidence="1">
    <location>
        <begin position="317"/>
        <end position="328"/>
    </location>
</feature>
<feature type="region of interest" description="Disordered" evidence="1">
    <location>
        <begin position="688"/>
        <end position="739"/>
    </location>
</feature>
<feature type="region of interest" description="Disordered" evidence="1">
    <location>
        <begin position="391"/>
        <end position="466"/>
    </location>
</feature>
<feature type="compositionally biased region" description="Acidic residues" evidence="1">
    <location>
        <begin position="435"/>
        <end position="446"/>
    </location>
</feature>
<dbReference type="EMBL" id="CAMGYJ010000006">
    <property type="protein sequence ID" value="CAI0436205.1"/>
    <property type="molecule type" value="Genomic_DNA"/>
</dbReference>
<feature type="compositionally biased region" description="Low complexity" evidence="1">
    <location>
        <begin position="54"/>
        <end position="63"/>
    </location>
</feature>
<organism evidence="2 3">
    <name type="scientific">Linum tenue</name>
    <dbReference type="NCBI Taxonomy" id="586396"/>
    <lineage>
        <taxon>Eukaryota</taxon>
        <taxon>Viridiplantae</taxon>
        <taxon>Streptophyta</taxon>
        <taxon>Embryophyta</taxon>
        <taxon>Tracheophyta</taxon>
        <taxon>Spermatophyta</taxon>
        <taxon>Magnoliopsida</taxon>
        <taxon>eudicotyledons</taxon>
        <taxon>Gunneridae</taxon>
        <taxon>Pentapetalae</taxon>
        <taxon>rosids</taxon>
        <taxon>fabids</taxon>
        <taxon>Malpighiales</taxon>
        <taxon>Linaceae</taxon>
        <taxon>Linum</taxon>
    </lineage>
</organism>
<feature type="region of interest" description="Disordered" evidence="1">
    <location>
        <begin position="525"/>
        <end position="544"/>
    </location>
</feature>
<evidence type="ECO:0000313" key="2">
    <source>
        <dbReference type="EMBL" id="CAI0436205.1"/>
    </source>
</evidence>
<dbReference type="Proteomes" id="UP001154282">
    <property type="component" value="Unassembled WGS sequence"/>
</dbReference>
<evidence type="ECO:0000256" key="1">
    <source>
        <dbReference type="SAM" id="MobiDB-lite"/>
    </source>
</evidence>
<feature type="region of interest" description="Disordered" evidence="1">
    <location>
        <begin position="1"/>
        <end position="209"/>
    </location>
</feature>
<feature type="region of interest" description="Disordered" evidence="1">
    <location>
        <begin position="247"/>
        <end position="271"/>
    </location>
</feature>
<feature type="compositionally biased region" description="Polar residues" evidence="1">
    <location>
        <begin position="717"/>
        <end position="736"/>
    </location>
</feature>
<feature type="region of interest" description="Disordered" evidence="1">
    <location>
        <begin position="624"/>
        <end position="674"/>
    </location>
</feature>
<reference evidence="2" key="1">
    <citation type="submission" date="2022-08" db="EMBL/GenBank/DDBJ databases">
        <authorList>
            <person name="Gutierrez-Valencia J."/>
        </authorList>
    </citation>
    <scope>NUCLEOTIDE SEQUENCE</scope>
</reference>
<accession>A0AAV0LPK2</accession>
<dbReference type="PANTHER" id="PTHR36005:SF1">
    <property type="entry name" value="DNA LIGASE-LIKE PROTEIN"/>
    <property type="match status" value="1"/>
</dbReference>
<gene>
    <name evidence="2" type="ORF">LITE_LOCUS24989</name>
</gene>
<feature type="compositionally biased region" description="Basic residues" evidence="1">
    <location>
        <begin position="24"/>
        <end position="34"/>
    </location>
</feature>
<feature type="compositionally biased region" description="Polar residues" evidence="1">
    <location>
        <begin position="652"/>
        <end position="664"/>
    </location>
</feature>
<protein>
    <submittedName>
        <fullName evidence="2">Uncharacterized protein</fullName>
    </submittedName>
</protein>
<dbReference type="PANTHER" id="PTHR36005">
    <property type="entry name" value="DNA LIGASE-LIKE PROTEIN"/>
    <property type="match status" value="1"/>
</dbReference>
<feature type="region of interest" description="Disordered" evidence="1">
    <location>
        <begin position="298"/>
        <end position="371"/>
    </location>
</feature>
<feature type="compositionally biased region" description="Acidic residues" evidence="1">
    <location>
        <begin position="69"/>
        <end position="79"/>
    </location>
</feature>
<sequence length="796" mass="88242">MESDEEFLQFAEAGEAPPSPVPQRKLKRLRRKLASPKGSQEAVHHLSEEDDEPSPSVRPVRSPILFETLDSEERDDDDGFQATKSRSVFDFMRPKEGAEMDYTADGSGTSGRVAGVKRSLDFGSDGEGTDGGADGDRTTVSVGVDEEICESRVEESEKQRAALDGTEVEKEKTKKKHKKKKKDRGSDDGCDEEPSAGGKKDRRTRLKELRVESQRLLRETRDASFKPQPLVQKPVSTILEKIRQRRLELSKRSVRANPASFDENDLSPKGLSVDLDSANAHFEDVEYPDVTISDAVKSMKKPADMAEKTDVEGQEGSKNSVNPSSKSPAPEIALSEELKQTFRAPLDDTQDLFDSQTSDSKYEMLDETPRSPLEEVLAPSLLAMNLKFDSVCPLDSGSSSDEEEYNDKENIDPRLSGSIDLSLSPKGDPMKAFIDEEAEEEDDSDNDLNRFQENEDDDDDDLDSEEINDIIATGFKEKPVDDEMRNELHQKWLEQQDAAGTEHLMKKLNCGGGRGGSELKESLLLDEGEEDEESNWEGGDFLDEAAEGPVTRNVIKMNLKKAKEMMPLMFTDHNDVYVSSDDEETERSLVQQRMFANPDTRGPFLIPAEDESSKEIFSRIKKLNPVPDSKKKPKITSHFQSLSIGGNKATKSKSSFLQRGSRNPQQSFQKQGSSSSSILRSFIFERDDSNSRNTVSSDDPSESVNVEPKPRRATAKFMNSSQARSSANTQSTQAGSLANVGAPSLHEILKASRQRTNPSDDGVSCHHVESTIYTAFKLDRNLVARAAAGSVSVRMV</sequence>
<feature type="compositionally biased region" description="Basic and acidic residues" evidence="1">
    <location>
        <begin position="360"/>
        <end position="371"/>
    </location>
</feature>
<feature type="compositionally biased region" description="Basic and acidic residues" evidence="1">
    <location>
        <begin position="301"/>
        <end position="311"/>
    </location>
</feature>
<feature type="compositionally biased region" description="Low complexity" evidence="1">
    <location>
        <begin position="665"/>
        <end position="674"/>
    </location>
</feature>
<name>A0AAV0LPK2_9ROSI</name>
<proteinExistence type="predicted"/>
<feature type="compositionally biased region" description="Basic residues" evidence="1">
    <location>
        <begin position="173"/>
        <end position="183"/>
    </location>
</feature>
<feature type="compositionally biased region" description="Acidic residues" evidence="1">
    <location>
        <begin position="454"/>
        <end position="466"/>
    </location>
</feature>
<evidence type="ECO:0000313" key="3">
    <source>
        <dbReference type="Proteomes" id="UP001154282"/>
    </source>
</evidence>
<feature type="compositionally biased region" description="Polar residues" evidence="1">
    <location>
        <begin position="691"/>
        <end position="704"/>
    </location>
</feature>
<keyword evidence="3" id="KW-1185">Reference proteome</keyword>
<feature type="compositionally biased region" description="Basic and acidic residues" evidence="1">
    <location>
        <begin position="149"/>
        <end position="172"/>
    </location>
</feature>
<comment type="caution">
    <text evidence="2">The sequence shown here is derived from an EMBL/GenBank/DDBJ whole genome shotgun (WGS) entry which is preliminary data.</text>
</comment>